<name>A0A1V4SSU8_RUMHU</name>
<dbReference type="RefSeq" id="WP_165755607.1">
    <property type="nucleotide sequence ID" value="NZ_MZGX01000001.1"/>
</dbReference>
<accession>A0A1V4SSU8</accession>
<feature type="transmembrane region" description="Helical" evidence="1">
    <location>
        <begin position="5"/>
        <end position="26"/>
    </location>
</feature>
<evidence type="ECO:0000313" key="3">
    <source>
        <dbReference type="Proteomes" id="UP000191554"/>
    </source>
</evidence>
<reference evidence="2 3" key="1">
    <citation type="submission" date="2017-03" db="EMBL/GenBank/DDBJ databases">
        <title>Genome sequence of Clostridium hungatei DSM 14427.</title>
        <authorList>
            <person name="Poehlein A."/>
            <person name="Daniel R."/>
        </authorList>
    </citation>
    <scope>NUCLEOTIDE SEQUENCE [LARGE SCALE GENOMIC DNA]</scope>
    <source>
        <strain evidence="2 3">DSM 14427</strain>
    </source>
</reference>
<keyword evidence="1" id="KW-0472">Membrane</keyword>
<comment type="caution">
    <text evidence="2">The sequence shown here is derived from an EMBL/GenBank/DDBJ whole genome shotgun (WGS) entry which is preliminary data.</text>
</comment>
<feature type="transmembrane region" description="Helical" evidence="1">
    <location>
        <begin position="32"/>
        <end position="54"/>
    </location>
</feature>
<keyword evidence="3" id="KW-1185">Reference proteome</keyword>
<gene>
    <name evidence="2" type="ORF">CLHUN_01330</name>
</gene>
<dbReference type="AlphaFoldDB" id="A0A1V4SSU8"/>
<keyword evidence="1" id="KW-0812">Transmembrane</keyword>
<proteinExistence type="predicted"/>
<dbReference type="STRING" id="48256.CLHUN_01330"/>
<keyword evidence="1" id="KW-1133">Transmembrane helix</keyword>
<sequence length="55" mass="6425">MIFKIVMLLIAAWISIYTFSFGVWTWNKKNRFGAFVVMLIALAATVTPFMYLFLK</sequence>
<organism evidence="2 3">
    <name type="scientific">Ruminiclostridium hungatei</name>
    <name type="common">Clostridium hungatei</name>
    <dbReference type="NCBI Taxonomy" id="48256"/>
    <lineage>
        <taxon>Bacteria</taxon>
        <taxon>Bacillati</taxon>
        <taxon>Bacillota</taxon>
        <taxon>Clostridia</taxon>
        <taxon>Eubacteriales</taxon>
        <taxon>Oscillospiraceae</taxon>
        <taxon>Ruminiclostridium</taxon>
    </lineage>
</organism>
<dbReference type="EMBL" id="MZGX01000001">
    <property type="protein sequence ID" value="OPX46317.1"/>
    <property type="molecule type" value="Genomic_DNA"/>
</dbReference>
<evidence type="ECO:0000256" key="1">
    <source>
        <dbReference type="SAM" id="Phobius"/>
    </source>
</evidence>
<protein>
    <submittedName>
        <fullName evidence="2">Uncharacterized protein</fullName>
    </submittedName>
</protein>
<dbReference type="Proteomes" id="UP000191554">
    <property type="component" value="Unassembled WGS sequence"/>
</dbReference>
<evidence type="ECO:0000313" key="2">
    <source>
        <dbReference type="EMBL" id="OPX46317.1"/>
    </source>
</evidence>